<dbReference type="RefSeq" id="WP_326320162.1">
    <property type="nucleotide sequence ID" value="NZ_JAYLAA010000022.1"/>
</dbReference>
<organism evidence="1 2">
    <name type="scientific">Chryseobacterium salviniae</name>
    <dbReference type="NCBI Taxonomy" id="3101750"/>
    <lineage>
        <taxon>Bacteria</taxon>
        <taxon>Pseudomonadati</taxon>
        <taxon>Bacteroidota</taxon>
        <taxon>Flavobacteriia</taxon>
        <taxon>Flavobacteriales</taxon>
        <taxon>Weeksellaceae</taxon>
        <taxon>Chryseobacterium group</taxon>
        <taxon>Chryseobacterium</taxon>
    </lineage>
</organism>
<dbReference type="SUPFAM" id="SSF56634">
    <property type="entry name" value="Heme-dependent catalase-like"/>
    <property type="match status" value="1"/>
</dbReference>
<dbReference type="EMBL" id="JAYLAA010000022">
    <property type="protein sequence ID" value="MEC3875335.1"/>
    <property type="molecule type" value="Genomic_DNA"/>
</dbReference>
<reference evidence="1 2" key="1">
    <citation type="submission" date="2024-01" db="EMBL/GenBank/DDBJ databases">
        <title>Chryseobacterium sp. T9W2-O.</title>
        <authorList>
            <person name="Maltman C."/>
        </authorList>
    </citation>
    <scope>NUCLEOTIDE SEQUENCE [LARGE SCALE GENOMIC DNA]</scope>
    <source>
        <strain evidence="1 2">T9W2-O</strain>
    </source>
</reference>
<sequence>MFNTMLTELPKVGVIIGFKKLMPYPLKYNKDYDKLTDEERALFEINKKSISDFVEQSASLSDVNYATRNAHAKTYAVAKGRLIISEEIPQELQQFFDKEFYDLTIRMSNAHLKITKSKKNIPAYGFAVKIKDERGDLIANYPLVNFPLFPINSVSTFLKLFTSINQFYVKKWSSFSLIAQIAKVIPSACTPSFIKNIIKLWRKKNDFILSFDFHSVGVYRIGDYMMKIKLSPQSADRRFNKNKMMKEAVEDYLKLNPFTADVYIQLCYNLKNQPVNQLNVMWKNSPYIKIGELRIEKKDVLDPASCGNELLSFNPYESKAFFQPVGKIQKLREEAYKVSLKTRVKINKLLKYNK</sequence>
<proteinExistence type="predicted"/>
<comment type="caution">
    <text evidence="1">The sequence shown here is derived from an EMBL/GenBank/DDBJ whole genome shotgun (WGS) entry which is preliminary data.</text>
</comment>
<accession>A0ABU6HTB8</accession>
<dbReference type="Proteomes" id="UP001348397">
    <property type="component" value="Unassembled WGS sequence"/>
</dbReference>
<dbReference type="Gene3D" id="2.40.180.10">
    <property type="entry name" value="Catalase core domain"/>
    <property type="match status" value="1"/>
</dbReference>
<protein>
    <submittedName>
        <fullName evidence="1">Catalase</fullName>
    </submittedName>
</protein>
<name>A0ABU6HTB8_9FLAO</name>
<evidence type="ECO:0000313" key="1">
    <source>
        <dbReference type="EMBL" id="MEC3875335.1"/>
    </source>
</evidence>
<gene>
    <name evidence="1" type="ORF">SOP96_06370</name>
</gene>
<keyword evidence="2" id="KW-1185">Reference proteome</keyword>
<evidence type="ECO:0000313" key="2">
    <source>
        <dbReference type="Proteomes" id="UP001348397"/>
    </source>
</evidence>
<dbReference type="InterPro" id="IPR020835">
    <property type="entry name" value="Catalase_sf"/>
</dbReference>